<organism evidence="1 2">
    <name type="scientific">Scytonema hofmannii FACHB-248</name>
    <dbReference type="NCBI Taxonomy" id="1842502"/>
    <lineage>
        <taxon>Bacteria</taxon>
        <taxon>Bacillati</taxon>
        <taxon>Cyanobacteriota</taxon>
        <taxon>Cyanophyceae</taxon>
        <taxon>Nostocales</taxon>
        <taxon>Scytonemataceae</taxon>
        <taxon>Scytonema</taxon>
    </lineage>
</organism>
<reference evidence="1 2" key="1">
    <citation type="journal article" date="2020" name="ISME J.">
        <title>Comparative genomics reveals insights into cyanobacterial evolution and habitat adaptation.</title>
        <authorList>
            <person name="Chen M.Y."/>
            <person name="Teng W.K."/>
            <person name="Zhao L."/>
            <person name="Hu C.X."/>
            <person name="Zhou Y.K."/>
            <person name="Han B.P."/>
            <person name="Song L.R."/>
            <person name="Shu W.S."/>
        </authorList>
    </citation>
    <scope>NUCLEOTIDE SEQUENCE [LARGE SCALE GENOMIC DNA]</scope>
    <source>
        <strain evidence="1 2">FACHB-248</strain>
    </source>
</reference>
<evidence type="ECO:0000313" key="1">
    <source>
        <dbReference type="EMBL" id="MBD2609301.1"/>
    </source>
</evidence>
<dbReference type="EMBL" id="JACJTA010000143">
    <property type="protein sequence ID" value="MBD2609301.1"/>
    <property type="molecule type" value="Genomic_DNA"/>
</dbReference>
<proteinExistence type="predicted"/>
<sequence>MEARSEITIKFSGSLPTAKPAPNKKVEVELTDQNGIIFTAIINAKSWRKAETNTSEFADWAGAVSGKLGQRTDNGFEVVDAGVQIFEKKQKDVTQDVSVAAPETLPSS</sequence>
<dbReference type="Proteomes" id="UP000660380">
    <property type="component" value="Unassembled WGS sequence"/>
</dbReference>
<dbReference type="RefSeq" id="WP_029631462.1">
    <property type="nucleotide sequence ID" value="NZ_JACJTA010000143.1"/>
</dbReference>
<keyword evidence="2" id="KW-1185">Reference proteome</keyword>
<protein>
    <submittedName>
        <fullName evidence="1">Uncharacterized protein</fullName>
    </submittedName>
</protein>
<accession>A0ABR8H209</accession>
<gene>
    <name evidence="1" type="ORF">H6G81_33570</name>
</gene>
<comment type="caution">
    <text evidence="1">The sequence shown here is derived from an EMBL/GenBank/DDBJ whole genome shotgun (WGS) entry which is preliminary data.</text>
</comment>
<evidence type="ECO:0000313" key="2">
    <source>
        <dbReference type="Proteomes" id="UP000660380"/>
    </source>
</evidence>
<name>A0ABR8H209_9CYAN</name>